<dbReference type="Proteomes" id="UP000253551">
    <property type="component" value="Unassembled WGS sequence"/>
</dbReference>
<keyword evidence="4 5" id="KW-0472">Membrane</keyword>
<sequence length="280" mass="31246">MKSTTASDALPFLLELLCHGWAQAYYLMNAGFIASHLQDNPLNPIIAVVYFLIQPKPSLLDMDKQGDETIIMLYELAKKIFEIAKTKFGSMELFLQPEVALACFPVSVVFGWFYYHVTILHPTFAGTYHFSTGPTDLCCLADDIGNTTGLLFSGLISDRLYARAIKKNGGVAVKEFCLRPIYIGIPFFVAGSIMYGWFLHAHVHWMGSFVRYTMTFILVDSNHTKAASGTIHIIWLKQHLLQVLSVSNATKNICGMIFALTAVFIRNSLGYIGGDYAVYI</sequence>
<organism evidence="6 7">
    <name type="scientific">Rhizopus stolonifer</name>
    <name type="common">Rhizopus nigricans</name>
    <dbReference type="NCBI Taxonomy" id="4846"/>
    <lineage>
        <taxon>Eukaryota</taxon>
        <taxon>Fungi</taxon>
        <taxon>Fungi incertae sedis</taxon>
        <taxon>Mucoromycota</taxon>
        <taxon>Mucoromycotina</taxon>
        <taxon>Mucoromycetes</taxon>
        <taxon>Mucorales</taxon>
        <taxon>Mucorineae</taxon>
        <taxon>Rhizopodaceae</taxon>
        <taxon>Rhizopus</taxon>
    </lineage>
</organism>
<keyword evidence="7" id="KW-1185">Reference proteome</keyword>
<evidence type="ECO:0000256" key="2">
    <source>
        <dbReference type="ARBA" id="ARBA00022692"/>
    </source>
</evidence>
<dbReference type="OrthoDB" id="2130629at2759"/>
<dbReference type="PANTHER" id="PTHR23502:SF68">
    <property type="entry name" value="MULTIDRUG TRANSPORTER, PUTATIVE (AFU_ORTHOLOGUE AFUA_3G01120)-RELATED"/>
    <property type="match status" value="1"/>
</dbReference>
<dbReference type="GO" id="GO:0022857">
    <property type="term" value="F:transmembrane transporter activity"/>
    <property type="evidence" value="ECO:0007669"/>
    <property type="project" value="TreeGrafter"/>
</dbReference>
<evidence type="ECO:0000256" key="1">
    <source>
        <dbReference type="ARBA" id="ARBA00004141"/>
    </source>
</evidence>
<comment type="caution">
    <text evidence="6">The sequence shown here is derived from an EMBL/GenBank/DDBJ whole genome shotgun (WGS) entry which is preliminary data.</text>
</comment>
<dbReference type="SUPFAM" id="SSF103473">
    <property type="entry name" value="MFS general substrate transporter"/>
    <property type="match status" value="1"/>
</dbReference>
<feature type="transmembrane region" description="Helical" evidence="5">
    <location>
        <begin position="93"/>
        <end position="115"/>
    </location>
</feature>
<protein>
    <submittedName>
        <fullName evidence="6">Uncharacterized protein</fullName>
    </submittedName>
</protein>
<evidence type="ECO:0000313" key="6">
    <source>
        <dbReference type="EMBL" id="RCH93776.1"/>
    </source>
</evidence>
<accession>A0A367JV24</accession>
<dbReference type="GO" id="GO:0016020">
    <property type="term" value="C:membrane"/>
    <property type="evidence" value="ECO:0007669"/>
    <property type="project" value="UniProtKB-SubCell"/>
</dbReference>
<comment type="subcellular location">
    <subcellularLocation>
        <location evidence="1">Membrane</location>
        <topology evidence="1">Multi-pass membrane protein</topology>
    </subcellularLocation>
</comment>
<dbReference type="InterPro" id="IPR036259">
    <property type="entry name" value="MFS_trans_sf"/>
</dbReference>
<keyword evidence="2 5" id="KW-0812">Transmembrane</keyword>
<proteinExistence type="predicted"/>
<evidence type="ECO:0000256" key="5">
    <source>
        <dbReference type="SAM" id="Phobius"/>
    </source>
</evidence>
<dbReference type="EMBL" id="PJQM01002649">
    <property type="protein sequence ID" value="RCH93776.1"/>
    <property type="molecule type" value="Genomic_DNA"/>
</dbReference>
<name>A0A367JV24_RHIST</name>
<gene>
    <name evidence="6" type="ORF">CU098_010116</name>
</gene>
<evidence type="ECO:0000256" key="4">
    <source>
        <dbReference type="ARBA" id="ARBA00023136"/>
    </source>
</evidence>
<evidence type="ECO:0000313" key="7">
    <source>
        <dbReference type="Proteomes" id="UP000253551"/>
    </source>
</evidence>
<dbReference type="STRING" id="4846.A0A367JV24"/>
<keyword evidence="3 5" id="KW-1133">Transmembrane helix</keyword>
<dbReference type="PANTHER" id="PTHR23502">
    <property type="entry name" value="MAJOR FACILITATOR SUPERFAMILY"/>
    <property type="match status" value="1"/>
</dbReference>
<dbReference type="AlphaFoldDB" id="A0A367JV24"/>
<evidence type="ECO:0000256" key="3">
    <source>
        <dbReference type="ARBA" id="ARBA00022989"/>
    </source>
</evidence>
<feature type="transmembrane region" description="Helical" evidence="5">
    <location>
        <begin position="181"/>
        <end position="199"/>
    </location>
</feature>
<reference evidence="6 7" key="1">
    <citation type="journal article" date="2018" name="G3 (Bethesda)">
        <title>Phylogenetic and Phylogenomic Definition of Rhizopus Species.</title>
        <authorList>
            <person name="Gryganskyi A.P."/>
            <person name="Golan J."/>
            <person name="Dolatabadi S."/>
            <person name="Mondo S."/>
            <person name="Robb S."/>
            <person name="Idnurm A."/>
            <person name="Muszewska A."/>
            <person name="Steczkiewicz K."/>
            <person name="Masonjones S."/>
            <person name="Liao H.L."/>
            <person name="Gajdeczka M.T."/>
            <person name="Anike F."/>
            <person name="Vuek A."/>
            <person name="Anishchenko I.M."/>
            <person name="Voigt K."/>
            <person name="de Hoog G.S."/>
            <person name="Smith M.E."/>
            <person name="Heitman J."/>
            <person name="Vilgalys R."/>
            <person name="Stajich J.E."/>
        </authorList>
    </citation>
    <scope>NUCLEOTIDE SEQUENCE [LARGE SCALE GENOMIC DNA]</scope>
    <source>
        <strain evidence="6 7">LSU 92-RS-03</strain>
    </source>
</reference>